<keyword evidence="1" id="KW-0472">Membrane</keyword>
<reference evidence="2" key="1">
    <citation type="submission" date="2014-09" db="EMBL/GenBank/DDBJ databases">
        <authorList>
            <person name="Magalhaes I.L.F."/>
            <person name="Oliveira U."/>
            <person name="Santos F.R."/>
            <person name="Vidigal T.H.D.A."/>
            <person name="Brescovit A.D."/>
            <person name="Santos A.J."/>
        </authorList>
    </citation>
    <scope>NUCLEOTIDE SEQUENCE</scope>
    <source>
        <tissue evidence="2">Shoot tissue taken approximately 20 cm above the soil surface</tissue>
    </source>
</reference>
<feature type="transmembrane region" description="Helical" evidence="1">
    <location>
        <begin position="20"/>
        <end position="38"/>
    </location>
</feature>
<evidence type="ECO:0000313" key="2">
    <source>
        <dbReference type="EMBL" id="JAE03354.1"/>
    </source>
</evidence>
<sequence>MPPPDAYPYLPNSAPPAATASLGSAVAAVVAFLVLLIMA</sequence>
<accession>A0A0A9EWJ4</accession>
<dbReference type="EMBL" id="GBRH01194542">
    <property type="protein sequence ID" value="JAE03354.1"/>
    <property type="molecule type" value="Transcribed_RNA"/>
</dbReference>
<evidence type="ECO:0000256" key="1">
    <source>
        <dbReference type="SAM" id="Phobius"/>
    </source>
</evidence>
<organism evidence="2">
    <name type="scientific">Arundo donax</name>
    <name type="common">Giant reed</name>
    <name type="synonym">Donax arundinaceus</name>
    <dbReference type="NCBI Taxonomy" id="35708"/>
    <lineage>
        <taxon>Eukaryota</taxon>
        <taxon>Viridiplantae</taxon>
        <taxon>Streptophyta</taxon>
        <taxon>Embryophyta</taxon>
        <taxon>Tracheophyta</taxon>
        <taxon>Spermatophyta</taxon>
        <taxon>Magnoliopsida</taxon>
        <taxon>Liliopsida</taxon>
        <taxon>Poales</taxon>
        <taxon>Poaceae</taxon>
        <taxon>PACMAD clade</taxon>
        <taxon>Arundinoideae</taxon>
        <taxon>Arundineae</taxon>
        <taxon>Arundo</taxon>
    </lineage>
</organism>
<name>A0A0A9EWJ4_ARUDO</name>
<keyword evidence="1" id="KW-1133">Transmembrane helix</keyword>
<dbReference type="AlphaFoldDB" id="A0A0A9EWJ4"/>
<keyword evidence="1" id="KW-0812">Transmembrane</keyword>
<protein>
    <submittedName>
        <fullName evidence="2">Bk2L7</fullName>
    </submittedName>
</protein>
<proteinExistence type="predicted"/>
<reference evidence="2" key="2">
    <citation type="journal article" date="2015" name="Data Brief">
        <title>Shoot transcriptome of the giant reed, Arundo donax.</title>
        <authorList>
            <person name="Barrero R.A."/>
            <person name="Guerrero F.D."/>
            <person name="Moolhuijzen P."/>
            <person name="Goolsby J.A."/>
            <person name="Tidwell J."/>
            <person name="Bellgard S.E."/>
            <person name="Bellgard M.I."/>
        </authorList>
    </citation>
    <scope>NUCLEOTIDE SEQUENCE</scope>
    <source>
        <tissue evidence="2">Shoot tissue taken approximately 20 cm above the soil surface</tissue>
    </source>
</reference>